<feature type="region of interest" description="Disordered" evidence="1">
    <location>
        <begin position="42"/>
        <end position="62"/>
    </location>
</feature>
<dbReference type="GO" id="GO:1901135">
    <property type="term" value="P:carbohydrate derivative metabolic process"/>
    <property type="evidence" value="ECO:0007669"/>
    <property type="project" value="InterPro"/>
</dbReference>
<reference evidence="5" key="1">
    <citation type="submission" date="2023-01" db="EMBL/GenBank/DDBJ databases">
        <title>The growth and conidiation of Purpureocillium lavendulum are regulated by nitrogen source and histone H3K14 acetylation.</title>
        <authorList>
            <person name="Tang P."/>
            <person name="Han J."/>
            <person name="Zhang C."/>
            <person name="Tang P."/>
            <person name="Qi F."/>
            <person name="Zhang K."/>
            <person name="Liang L."/>
        </authorList>
    </citation>
    <scope>NUCLEOTIDE SEQUENCE</scope>
    <source>
        <strain evidence="5">YMF1.00683</strain>
    </source>
</reference>
<dbReference type="PROSITE" id="PS51464">
    <property type="entry name" value="SIS"/>
    <property type="match status" value="1"/>
</dbReference>
<keyword evidence="2" id="KW-0812">Transmembrane</keyword>
<dbReference type="PANTHER" id="PTHR38418">
    <property type="entry name" value="SUGAR ISOMERASE, KPSF/GUTQ (AFU_ORTHOLOGUE AFUA_6G08860)"/>
    <property type="match status" value="1"/>
</dbReference>
<dbReference type="SUPFAM" id="SSF53697">
    <property type="entry name" value="SIS domain"/>
    <property type="match status" value="1"/>
</dbReference>
<dbReference type="CDD" id="cd14474">
    <property type="entry name" value="SPX_YDR089W"/>
    <property type="match status" value="1"/>
</dbReference>
<feature type="compositionally biased region" description="Low complexity" evidence="1">
    <location>
        <begin position="670"/>
        <end position="680"/>
    </location>
</feature>
<dbReference type="InterPro" id="IPR046348">
    <property type="entry name" value="SIS_dom_sf"/>
</dbReference>
<comment type="caution">
    <text evidence="5">The sequence shown here is derived from an EMBL/GenBank/DDBJ whole genome shotgun (WGS) entry which is preliminary data.</text>
</comment>
<feature type="region of interest" description="Disordered" evidence="1">
    <location>
        <begin position="661"/>
        <end position="691"/>
    </location>
</feature>
<organism evidence="5 6">
    <name type="scientific">Purpureocillium lavendulum</name>
    <dbReference type="NCBI Taxonomy" id="1247861"/>
    <lineage>
        <taxon>Eukaryota</taxon>
        <taxon>Fungi</taxon>
        <taxon>Dikarya</taxon>
        <taxon>Ascomycota</taxon>
        <taxon>Pezizomycotina</taxon>
        <taxon>Sordariomycetes</taxon>
        <taxon>Hypocreomycetidae</taxon>
        <taxon>Hypocreales</taxon>
        <taxon>Ophiocordycipitaceae</taxon>
        <taxon>Purpureocillium</taxon>
    </lineage>
</organism>
<feature type="domain" description="SIS" evidence="4">
    <location>
        <begin position="122"/>
        <end position="274"/>
    </location>
</feature>
<feature type="transmembrane region" description="Helical" evidence="2">
    <location>
        <begin position="791"/>
        <end position="813"/>
    </location>
</feature>
<dbReference type="Proteomes" id="UP001163105">
    <property type="component" value="Unassembled WGS sequence"/>
</dbReference>
<dbReference type="PROSITE" id="PS51382">
    <property type="entry name" value="SPX"/>
    <property type="match status" value="1"/>
</dbReference>
<keyword evidence="2" id="KW-0472">Membrane</keyword>
<dbReference type="AlphaFoldDB" id="A0AB34FMJ7"/>
<name>A0AB34FMJ7_9HYPO</name>
<gene>
    <name evidence="5" type="ORF">O9K51_06185</name>
</gene>
<dbReference type="PANTHER" id="PTHR38418:SF2">
    <property type="entry name" value="SUGAR ISOMERASE, KPSF_GUTQ (AFU_ORTHOLOGUE AFUA_6G08860)"/>
    <property type="match status" value="1"/>
</dbReference>
<feature type="compositionally biased region" description="Pro residues" evidence="1">
    <location>
        <begin position="45"/>
        <end position="55"/>
    </location>
</feature>
<keyword evidence="6" id="KW-1185">Reference proteome</keyword>
<evidence type="ECO:0000259" key="4">
    <source>
        <dbReference type="PROSITE" id="PS51464"/>
    </source>
</evidence>
<feature type="transmembrane region" description="Helical" evidence="2">
    <location>
        <begin position="723"/>
        <end position="746"/>
    </location>
</feature>
<dbReference type="InterPro" id="IPR004331">
    <property type="entry name" value="SPX_dom"/>
</dbReference>
<dbReference type="Pfam" id="PF01380">
    <property type="entry name" value="SIS"/>
    <property type="match status" value="1"/>
</dbReference>
<evidence type="ECO:0000256" key="1">
    <source>
        <dbReference type="SAM" id="MobiDB-lite"/>
    </source>
</evidence>
<evidence type="ECO:0000313" key="6">
    <source>
        <dbReference type="Proteomes" id="UP001163105"/>
    </source>
</evidence>
<dbReference type="InterPro" id="IPR001347">
    <property type="entry name" value="SIS_dom"/>
</dbReference>
<accession>A0AB34FMJ7</accession>
<sequence>MKALRVLEAMRVLDLAARIDRAQRYQNRIGATSAVIVLGAQKSPAIPPPSPPTPSVSPDDGSLCEPSDPFTLGDQQVSREAEAKARRLSRGLHVLSTEAAALENLSQLYETDAVAQDGFNRAVEVISRQSAAHGKVVVIGVGKSGHIGKKLVATLQSLAIRSVFLHPTEALHGDLGIVGPQDTLLFITYSGKTQELLLLLPHLDEVLPTIVLTSHTRADTCEFMKYRPNAILLPAPIPEAEKVTFGVSAPSTSTTVALALADSLAITVANELHQNVPAEFARNHPGGAIGAATRVPQTVKHLAVSWEEIPETEDLSLDSLGVDLLRAGFDSKTGWVRVEGGIATPNGIRQLSSVQLARPLRDMPEVILERNGMIAMSSDTPIWQADNLDYNSLKHEIKVHTTRDQASAMAIPGHQDTSLRKFEDGLFDELCQQHDRVDMFVTSKADEISRRLDHLDASVQRCIAKQSSSHEQSFSLKRQRRFAKYERELMRCGDDIQALTRFANAQIVAFRKILKKYRKWTGSTTLTSRFNDVVLGGPKSFTRRDFSPLQTRYDELLSELRSAAPVLSDPGSPSSDEQPLPEPSSPGTARVSFDPLPPTQMGPQVKYWNEYDDGSDAGGPEDDYAIYINPDEDTSFPGMAYVHAIVSLPYEKAKQWFRPRHSGERRPLLSSPNTSQSYSSTAVDSEEEGYASSDGLPYQGYMTHYALPSVSEQRAMRYRERSLLWGTVGSFVASFILLGIAGVLISTGKRKLRVEVDAGVTVGVMVSLFCACTGLGMTLYRQDRLSLVYRLIVWAAFVGSCLLNGMLLVLVLGNTP</sequence>
<protein>
    <submittedName>
        <fullName evidence="5">Mannan polymerase II complex ANP1 subunit</fullName>
    </submittedName>
</protein>
<dbReference type="CDD" id="cd05014">
    <property type="entry name" value="SIS_Kpsf"/>
    <property type="match status" value="1"/>
</dbReference>
<evidence type="ECO:0000259" key="3">
    <source>
        <dbReference type="PROSITE" id="PS51382"/>
    </source>
</evidence>
<proteinExistence type="predicted"/>
<feature type="region of interest" description="Disordered" evidence="1">
    <location>
        <begin position="565"/>
        <end position="605"/>
    </location>
</feature>
<dbReference type="GO" id="GO:0097367">
    <property type="term" value="F:carbohydrate derivative binding"/>
    <property type="evidence" value="ECO:0007669"/>
    <property type="project" value="InterPro"/>
</dbReference>
<feature type="transmembrane region" description="Helical" evidence="2">
    <location>
        <begin position="758"/>
        <end position="779"/>
    </location>
</feature>
<dbReference type="InterPro" id="IPR035474">
    <property type="entry name" value="SIS_Kpsf"/>
</dbReference>
<dbReference type="Gene3D" id="3.40.50.10490">
    <property type="entry name" value="Glucose-6-phosphate isomerase like protein, domain 1"/>
    <property type="match status" value="1"/>
</dbReference>
<evidence type="ECO:0000313" key="5">
    <source>
        <dbReference type="EMBL" id="KAJ6440395.1"/>
    </source>
</evidence>
<keyword evidence="2" id="KW-1133">Transmembrane helix</keyword>
<feature type="domain" description="SPX" evidence="3">
    <location>
        <begin position="363"/>
        <end position="531"/>
    </location>
</feature>
<dbReference type="EMBL" id="JAQHRD010000005">
    <property type="protein sequence ID" value="KAJ6440395.1"/>
    <property type="molecule type" value="Genomic_DNA"/>
</dbReference>
<evidence type="ECO:0000256" key="2">
    <source>
        <dbReference type="SAM" id="Phobius"/>
    </source>
</evidence>